<sequence>MRSVSGYAFLVITVFFRVVVGNFVKPLSKLINATKQQATHSMLGEIALVFGFLQACLFV</sequence>
<evidence type="ECO:0000313" key="3">
    <source>
        <dbReference type="Proteomes" id="UP000017246"/>
    </source>
</evidence>
<keyword evidence="1" id="KW-0472">Membrane</keyword>
<proteinExistence type="predicted"/>
<keyword evidence="1" id="KW-1133">Transmembrane helix</keyword>
<dbReference type="EMBL" id="LN902841">
    <property type="protein sequence ID" value="CDS40279.1"/>
    <property type="molecule type" value="Genomic_DNA"/>
</dbReference>
<gene>
    <name evidence="2" type="ORF">EmuJ_000785200</name>
</gene>
<protein>
    <submittedName>
        <fullName evidence="2">Uncharacterized protein</fullName>
    </submittedName>
</protein>
<keyword evidence="3" id="KW-1185">Reference proteome</keyword>
<name>A0A068YD65_ECHMU</name>
<accession>A0A068YD65</accession>
<dbReference type="Proteomes" id="UP000017246">
    <property type="component" value="Unassembled WGS sequence"/>
</dbReference>
<keyword evidence="1" id="KW-0812">Transmembrane</keyword>
<reference evidence="2" key="2">
    <citation type="submission" date="2015-11" db="EMBL/GenBank/DDBJ databases">
        <authorList>
            <person name="Zhang Y."/>
            <person name="Guo Z."/>
        </authorList>
    </citation>
    <scope>NUCLEOTIDE SEQUENCE</scope>
</reference>
<organism evidence="2 3">
    <name type="scientific">Echinococcus multilocularis</name>
    <name type="common">Fox tapeworm</name>
    <dbReference type="NCBI Taxonomy" id="6211"/>
    <lineage>
        <taxon>Eukaryota</taxon>
        <taxon>Metazoa</taxon>
        <taxon>Spiralia</taxon>
        <taxon>Lophotrochozoa</taxon>
        <taxon>Platyhelminthes</taxon>
        <taxon>Cestoda</taxon>
        <taxon>Eucestoda</taxon>
        <taxon>Cyclophyllidea</taxon>
        <taxon>Taeniidae</taxon>
        <taxon>Echinococcus</taxon>
    </lineage>
</organism>
<dbReference type="AlphaFoldDB" id="A0A068YD65"/>
<feature type="transmembrane region" description="Helical" evidence="1">
    <location>
        <begin position="6"/>
        <end position="24"/>
    </location>
</feature>
<reference evidence="2" key="1">
    <citation type="journal article" date="2013" name="Nature">
        <title>The genomes of four tapeworm species reveal adaptations to parasitism.</title>
        <authorList>
            <person name="Tsai I.J."/>
            <person name="Zarowiecki M."/>
            <person name="Holroyd N."/>
            <person name="Garciarrubio A."/>
            <person name="Sanchez-Flores A."/>
            <person name="Brooks K.L."/>
            <person name="Tracey A."/>
            <person name="Bobes R.J."/>
            <person name="Fragoso G."/>
            <person name="Sciutto E."/>
            <person name="Aslett M."/>
            <person name="Beasley H."/>
            <person name="Bennett H.M."/>
            <person name="Cai J."/>
            <person name="Camicia F."/>
            <person name="Clark R."/>
            <person name="Cucher M."/>
            <person name="De Silva N."/>
            <person name="Day T.A."/>
            <person name="Deplazes P."/>
            <person name="Estrada K."/>
            <person name="Fernandez C."/>
            <person name="Holland P.W."/>
            <person name="Hou J."/>
            <person name="Hu S."/>
            <person name="Huckvale T."/>
            <person name="Hung S.S."/>
            <person name="Kamenetzky L."/>
            <person name="Keane J.A."/>
            <person name="Kiss F."/>
            <person name="Koziol U."/>
            <person name="Lambert O."/>
            <person name="Liu K."/>
            <person name="Luo X."/>
            <person name="Luo Y."/>
            <person name="Macchiaroli N."/>
            <person name="Nichol S."/>
            <person name="Paps J."/>
            <person name="Parkinson J."/>
            <person name="Pouchkina-Stantcheva N."/>
            <person name="Riddiford N."/>
            <person name="Rosenzvit M."/>
            <person name="Salinas G."/>
            <person name="Wasmuth J.D."/>
            <person name="Zamanian M."/>
            <person name="Zheng Y."/>
            <person name="Cai X."/>
            <person name="Soberon X."/>
            <person name="Olson P.D."/>
            <person name="Laclette J.P."/>
            <person name="Brehm K."/>
            <person name="Berriman M."/>
            <person name="Garciarrubio A."/>
            <person name="Bobes R.J."/>
            <person name="Fragoso G."/>
            <person name="Sanchez-Flores A."/>
            <person name="Estrada K."/>
            <person name="Cevallos M.A."/>
            <person name="Morett E."/>
            <person name="Gonzalez V."/>
            <person name="Portillo T."/>
            <person name="Ochoa-Leyva A."/>
            <person name="Jose M.V."/>
            <person name="Sciutto E."/>
            <person name="Landa A."/>
            <person name="Jimenez L."/>
            <person name="Valdes V."/>
            <person name="Carrero J.C."/>
            <person name="Larralde C."/>
            <person name="Morales-Montor J."/>
            <person name="Limon-Lason J."/>
            <person name="Soberon X."/>
            <person name="Laclette J.P."/>
        </authorList>
    </citation>
    <scope>NUCLEOTIDE SEQUENCE [LARGE SCALE GENOMIC DNA]</scope>
</reference>
<evidence type="ECO:0000313" key="2">
    <source>
        <dbReference type="EMBL" id="CDS40279.1"/>
    </source>
</evidence>
<evidence type="ECO:0000256" key="1">
    <source>
        <dbReference type="SAM" id="Phobius"/>
    </source>
</evidence>